<sequence length="167" mass="17428">MQGWLGIHSNSINSITDFDGVGVLGAVSPICSYAEGWTNVSSLALSGDELAVCADGVLHVFVPSQGVTRIVKGSDCLPISSQAVNVSWSGKDVLFCEEHSVKLFESGAVAVIADHSKGDSDGSQSHSKLCQPIGICVEFDRNICVTDSGSGAVKLINRPMTGIAEFL</sequence>
<name>A0AAD9VBQ9_ACRCE</name>
<dbReference type="AlphaFoldDB" id="A0AAD9VBQ9"/>
<organism evidence="1 2">
    <name type="scientific">Acropora cervicornis</name>
    <name type="common">Staghorn coral</name>
    <dbReference type="NCBI Taxonomy" id="6130"/>
    <lineage>
        <taxon>Eukaryota</taxon>
        <taxon>Metazoa</taxon>
        <taxon>Cnidaria</taxon>
        <taxon>Anthozoa</taxon>
        <taxon>Hexacorallia</taxon>
        <taxon>Scleractinia</taxon>
        <taxon>Astrocoeniina</taxon>
        <taxon>Acroporidae</taxon>
        <taxon>Acropora</taxon>
    </lineage>
</organism>
<reference evidence="1" key="1">
    <citation type="journal article" date="2023" name="G3 (Bethesda)">
        <title>Whole genome assembly and annotation of the endangered Caribbean coral Acropora cervicornis.</title>
        <authorList>
            <person name="Selwyn J.D."/>
            <person name="Vollmer S.V."/>
        </authorList>
    </citation>
    <scope>NUCLEOTIDE SEQUENCE</scope>
    <source>
        <strain evidence="1">K2</strain>
    </source>
</reference>
<keyword evidence="2" id="KW-1185">Reference proteome</keyword>
<proteinExistence type="predicted"/>
<dbReference type="Proteomes" id="UP001249851">
    <property type="component" value="Unassembled WGS sequence"/>
</dbReference>
<dbReference type="SUPFAM" id="SSF63825">
    <property type="entry name" value="YWTD domain"/>
    <property type="match status" value="1"/>
</dbReference>
<protein>
    <submittedName>
        <fullName evidence="1">Uncharacterized protein</fullName>
    </submittedName>
</protein>
<accession>A0AAD9VBQ9</accession>
<evidence type="ECO:0000313" key="1">
    <source>
        <dbReference type="EMBL" id="KAK2568591.1"/>
    </source>
</evidence>
<dbReference type="EMBL" id="JARQWQ010000011">
    <property type="protein sequence ID" value="KAK2568591.1"/>
    <property type="molecule type" value="Genomic_DNA"/>
</dbReference>
<evidence type="ECO:0000313" key="2">
    <source>
        <dbReference type="Proteomes" id="UP001249851"/>
    </source>
</evidence>
<reference evidence="1" key="2">
    <citation type="journal article" date="2023" name="Science">
        <title>Genomic signatures of disease resistance in endangered staghorn corals.</title>
        <authorList>
            <person name="Vollmer S.V."/>
            <person name="Selwyn J.D."/>
            <person name="Despard B.A."/>
            <person name="Roesel C.L."/>
        </authorList>
    </citation>
    <scope>NUCLEOTIDE SEQUENCE</scope>
    <source>
        <strain evidence="1">K2</strain>
    </source>
</reference>
<gene>
    <name evidence="1" type="ORF">P5673_006526</name>
</gene>
<comment type="caution">
    <text evidence="1">The sequence shown here is derived from an EMBL/GenBank/DDBJ whole genome shotgun (WGS) entry which is preliminary data.</text>
</comment>